<evidence type="ECO:0000256" key="1">
    <source>
        <dbReference type="SAM" id="SignalP"/>
    </source>
</evidence>
<dbReference type="SUPFAM" id="SSF50370">
    <property type="entry name" value="Ricin B-like lectins"/>
    <property type="match status" value="1"/>
</dbReference>
<gene>
    <name evidence="3" type="ORF">Ade02nite_60800</name>
</gene>
<proteinExistence type="predicted"/>
<comment type="caution">
    <text evidence="3">The sequence shown here is derived from an EMBL/GenBank/DDBJ whole genome shotgun (WGS) entry which is preliminary data.</text>
</comment>
<dbReference type="EMBL" id="BOMI01000121">
    <property type="protein sequence ID" value="GID77439.1"/>
    <property type="molecule type" value="Genomic_DNA"/>
</dbReference>
<dbReference type="Gene3D" id="2.80.10.50">
    <property type="match status" value="1"/>
</dbReference>
<dbReference type="CDD" id="cd23415">
    <property type="entry name" value="beta-trefoil_Ricin_AH"/>
    <property type="match status" value="1"/>
</dbReference>
<evidence type="ECO:0000313" key="4">
    <source>
        <dbReference type="Proteomes" id="UP000609879"/>
    </source>
</evidence>
<dbReference type="RefSeq" id="WP_203771411.1">
    <property type="nucleotide sequence ID" value="NZ_BAAABO010000002.1"/>
</dbReference>
<dbReference type="Pfam" id="PF00652">
    <property type="entry name" value="Ricin_B_lectin"/>
    <property type="match status" value="1"/>
</dbReference>
<protein>
    <recommendedName>
        <fullName evidence="2">Ricin B lectin domain-containing protein</fullName>
    </recommendedName>
</protein>
<name>A0ABQ3YBP1_9ACTN</name>
<sequence>MMTKFVRRAALPLIATALIVAGVAAPAHAADQVNSWRNLATGMCLDSNGLGQVYTMSCNNGLYQNWQDKPMSTNFRNHKNAATGNCLMAGVLSYVNAMPCDNFTTLQMWTFGSGYLTNVNNGYCLDSNFQGHVYAGRCNGGLYQQWEKIRRS</sequence>
<feature type="chain" id="PRO_5045637914" description="Ricin B lectin domain-containing protein" evidence="1">
    <location>
        <begin position="30"/>
        <end position="152"/>
    </location>
</feature>
<keyword evidence="1" id="KW-0732">Signal</keyword>
<accession>A0ABQ3YBP1</accession>
<feature type="signal peptide" evidence="1">
    <location>
        <begin position="1"/>
        <end position="29"/>
    </location>
</feature>
<organism evidence="3 4">
    <name type="scientific">Paractinoplanes deccanensis</name>
    <dbReference type="NCBI Taxonomy" id="113561"/>
    <lineage>
        <taxon>Bacteria</taxon>
        <taxon>Bacillati</taxon>
        <taxon>Actinomycetota</taxon>
        <taxon>Actinomycetes</taxon>
        <taxon>Micromonosporales</taxon>
        <taxon>Micromonosporaceae</taxon>
        <taxon>Paractinoplanes</taxon>
    </lineage>
</organism>
<dbReference type="Proteomes" id="UP000609879">
    <property type="component" value="Unassembled WGS sequence"/>
</dbReference>
<dbReference type="InterPro" id="IPR000772">
    <property type="entry name" value="Ricin_B_lectin"/>
</dbReference>
<dbReference type="InterPro" id="IPR035992">
    <property type="entry name" value="Ricin_B-like_lectins"/>
</dbReference>
<feature type="domain" description="Ricin B lectin" evidence="2">
    <location>
        <begin position="37"/>
        <end position="146"/>
    </location>
</feature>
<dbReference type="PROSITE" id="PS50231">
    <property type="entry name" value="RICIN_B_LECTIN"/>
    <property type="match status" value="1"/>
</dbReference>
<reference evidence="3 4" key="1">
    <citation type="submission" date="2021-01" db="EMBL/GenBank/DDBJ databases">
        <title>Whole genome shotgun sequence of Actinoplanes deccanensis NBRC 13994.</title>
        <authorList>
            <person name="Komaki H."/>
            <person name="Tamura T."/>
        </authorList>
    </citation>
    <scope>NUCLEOTIDE SEQUENCE [LARGE SCALE GENOMIC DNA]</scope>
    <source>
        <strain evidence="3 4">NBRC 13994</strain>
    </source>
</reference>
<evidence type="ECO:0000313" key="3">
    <source>
        <dbReference type="EMBL" id="GID77439.1"/>
    </source>
</evidence>
<evidence type="ECO:0000259" key="2">
    <source>
        <dbReference type="Pfam" id="PF00652"/>
    </source>
</evidence>
<keyword evidence="4" id="KW-1185">Reference proteome</keyword>